<dbReference type="EMBL" id="CM031814">
    <property type="protein sequence ID" value="KAG6650731.1"/>
    <property type="molecule type" value="Genomic_DNA"/>
</dbReference>
<name>A0A8T1Q8I2_CARIL</name>
<feature type="domain" description="Wall-associated receptor kinase galacturonan-binding" evidence="4">
    <location>
        <begin position="32"/>
        <end position="96"/>
    </location>
</feature>
<organism evidence="5 6">
    <name type="scientific">Carya illinoinensis</name>
    <name type="common">Pecan</name>
    <dbReference type="NCBI Taxonomy" id="32201"/>
    <lineage>
        <taxon>Eukaryota</taxon>
        <taxon>Viridiplantae</taxon>
        <taxon>Streptophyta</taxon>
        <taxon>Embryophyta</taxon>
        <taxon>Tracheophyta</taxon>
        <taxon>Spermatophyta</taxon>
        <taxon>Magnoliopsida</taxon>
        <taxon>eudicotyledons</taxon>
        <taxon>Gunneridae</taxon>
        <taxon>Pentapetalae</taxon>
        <taxon>rosids</taxon>
        <taxon>fabids</taxon>
        <taxon>Fagales</taxon>
        <taxon>Juglandaceae</taxon>
        <taxon>Carya</taxon>
    </lineage>
</organism>
<dbReference type="Pfam" id="PF13947">
    <property type="entry name" value="GUB_WAK_bind"/>
    <property type="match status" value="1"/>
</dbReference>
<sequence>MGRGIPFPARLTLLVALLLLHRICSAKDTHHCAPSSCGDICNISYPFRLKDDPPNCGDFRYNLSCENNRTVLRFFPGSEFYVKEIDYDNFTIRVVDGGVGDHHQDNHSSNIPRYFLTRGNFSDGGPYDTLFPYSSSSSHFISNDVAFMRCEKPVKSPGYLNISACFDTNGVYSSNNSKRYRYIYFSIA</sequence>
<proteinExistence type="predicted"/>
<keyword evidence="6" id="KW-1185">Reference proteome</keyword>
<feature type="signal peptide" evidence="3">
    <location>
        <begin position="1"/>
        <end position="26"/>
    </location>
</feature>
<keyword evidence="2 3" id="KW-0732">Signal</keyword>
<evidence type="ECO:0000259" key="4">
    <source>
        <dbReference type="Pfam" id="PF13947"/>
    </source>
</evidence>
<comment type="caution">
    <text evidence="5">The sequence shown here is derived from an EMBL/GenBank/DDBJ whole genome shotgun (WGS) entry which is preliminary data.</text>
</comment>
<gene>
    <name evidence="5" type="ORF">CIPAW_06G062600</name>
</gene>
<dbReference type="Proteomes" id="UP000811609">
    <property type="component" value="Chromosome 6"/>
</dbReference>
<evidence type="ECO:0000313" key="5">
    <source>
        <dbReference type="EMBL" id="KAG6650731.1"/>
    </source>
</evidence>
<dbReference type="PANTHER" id="PTHR33138">
    <property type="entry name" value="OS01G0690200 PROTEIN"/>
    <property type="match status" value="1"/>
</dbReference>
<dbReference type="InterPro" id="IPR025287">
    <property type="entry name" value="WAK_GUB"/>
</dbReference>
<dbReference type="PANTHER" id="PTHR33138:SF30">
    <property type="entry name" value="LEAF RUST 10 DISEASE-RESISTANCE LOCUS RECEPTOR-LIKE PROTEIN KINASE-LIKE 2.7"/>
    <property type="match status" value="1"/>
</dbReference>
<evidence type="ECO:0000313" key="6">
    <source>
        <dbReference type="Proteomes" id="UP000811609"/>
    </source>
</evidence>
<evidence type="ECO:0000256" key="3">
    <source>
        <dbReference type="SAM" id="SignalP"/>
    </source>
</evidence>
<comment type="subcellular location">
    <subcellularLocation>
        <location evidence="1">Membrane</location>
        <topology evidence="1">Single-pass membrane protein</topology>
    </subcellularLocation>
</comment>
<accession>A0A8T1Q8I2</accession>
<dbReference type="GO" id="GO:0030247">
    <property type="term" value="F:polysaccharide binding"/>
    <property type="evidence" value="ECO:0007669"/>
    <property type="project" value="InterPro"/>
</dbReference>
<dbReference type="AlphaFoldDB" id="A0A8T1Q8I2"/>
<feature type="chain" id="PRO_5035728319" description="Wall-associated receptor kinase galacturonan-binding domain-containing protein" evidence="3">
    <location>
        <begin position="27"/>
        <end position="188"/>
    </location>
</feature>
<dbReference type="GO" id="GO:0016020">
    <property type="term" value="C:membrane"/>
    <property type="evidence" value="ECO:0007669"/>
    <property type="project" value="UniProtKB-SubCell"/>
</dbReference>
<evidence type="ECO:0000256" key="2">
    <source>
        <dbReference type="ARBA" id="ARBA00022729"/>
    </source>
</evidence>
<evidence type="ECO:0000256" key="1">
    <source>
        <dbReference type="ARBA" id="ARBA00004167"/>
    </source>
</evidence>
<reference evidence="5" key="1">
    <citation type="submission" date="2020-12" db="EMBL/GenBank/DDBJ databases">
        <title>WGS assembly of Carya illinoinensis cv. Pawnee.</title>
        <authorList>
            <person name="Platts A."/>
            <person name="Shu S."/>
            <person name="Wright S."/>
            <person name="Barry K."/>
            <person name="Edger P."/>
            <person name="Pires J.C."/>
            <person name="Schmutz J."/>
        </authorList>
    </citation>
    <scope>NUCLEOTIDE SEQUENCE</scope>
    <source>
        <tissue evidence="5">Leaf</tissue>
    </source>
</reference>
<protein>
    <recommendedName>
        <fullName evidence="4">Wall-associated receptor kinase galacturonan-binding domain-containing protein</fullName>
    </recommendedName>
</protein>